<keyword evidence="1" id="KW-1133">Transmembrane helix</keyword>
<evidence type="ECO:0000259" key="2">
    <source>
        <dbReference type="Pfam" id="PF07811"/>
    </source>
</evidence>
<protein>
    <submittedName>
        <fullName evidence="3">TadE-like protein</fullName>
    </submittedName>
</protein>
<accession>A0A518G5S6</accession>
<dbReference type="OrthoDB" id="276644at2"/>
<dbReference type="InterPro" id="IPR012495">
    <property type="entry name" value="TadE-like_dom"/>
</dbReference>
<evidence type="ECO:0000313" key="3">
    <source>
        <dbReference type="EMBL" id="QDV23942.1"/>
    </source>
</evidence>
<dbReference type="Proteomes" id="UP000318017">
    <property type="component" value="Chromosome"/>
</dbReference>
<keyword evidence="1" id="KW-0812">Transmembrane</keyword>
<keyword evidence="1" id="KW-0472">Membrane</keyword>
<feature type="transmembrane region" description="Helical" evidence="1">
    <location>
        <begin position="16"/>
        <end position="36"/>
    </location>
</feature>
<dbReference type="Pfam" id="PF07811">
    <property type="entry name" value="TadE"/>
    <property type="match status" value="1"/>
</dbReference>
<reference evidence="3 4" key="1">
    <citation type="submission" date="2019-02" db="EMBL/GenBank/DDBJ databases">
        <title>Deep-cultivation of Planctomycetes and their phenomic and genomic characterization uncovers novel biology.</title>
        <authorList>
            <person name="Wiegand S."/>
            <person name="Jogler M."/>
            <person name="Boedeker C."/>
            <person name="Pinto D."/>
            <person name="Vollmers J."/>
            <person name="Rivas-Marin E."/>
            <person name="Kohn T."/>
            <person name="Peeters S.H."/>
            <person name="Heuer A."/>
            <person name="Rast P."/>
            <person name="Oberbeckmann S."/>
            <person name="Bunk B."/>
            <person name="Jeske O."/>
            <person name="Meyerdierks A."/>
            <person name="Storesund J.E."/>
            <person name="Kallscheuer N."/>
            <person name="Luecker S."/>
            <person name="Lage O.M."/>
            <person name="Pohl T."/>
            <person name="Merkel B.J."/>
            <person name="Hornburger P."/>
            <person name="Mueller R.-W."/>
            <person name="Bruemmer F."/>
            <person name="Labrenz M."/>
            <person name="Spormann A.M."/>
            <person name="Op den Camp H."/>
            <person name="Overmann J."/>
            <person name="Amann R."/>
            <person name="Jetten M.S.M."/>
            <person name="Mascher T."/>
            <person name="Medema M.H."/>
            <person name="Devos D.P."/>
            <person name="Kaster A.-K."/>
            <person name="Ovreas L."/>
            <person name="Rohde M."/>
            <person name="Galperin M.Y."/>
            <person name="Jogler C."/>
        </authorList>
    </citation>
    <scope>NUCLEOTIDE SEQUENCE [LARGE SCALE GENOMIC DNA]</scope>
    <source>
        <strain evidence="3 4">Q31a</strain>
    </source>
</reference>
<feature type="domain" description="TadE-like" evidence="2">
    <location>
        <begin position="15"/>
        <end position="57"/>
    </location>
</feature>
<dbReference type="RefSeq" id="WP_145077235.1">
    <property type="nucleotide sequence ID" value="NZ_CP036298.1"/>
</dbReference>
<dbReference type="AlphaFoldDB" id="A0A518G5S6"/>
<proteinExistence type="predicted"/>
<dbReference type="EMBL" id="CP036298">
    <property type="protein sequence ID" value="QDV23942.1"/>
    <property type="molecule type" value="Genomic_DNA"/>
</dbReference>
<keyword evidence="4" id="KW-1185">Reference proteome</keyword>
<organism evidence="3 4">
    <name type="scientific">Aureliella helgolandensis</name>
    <dbReference type="NCBI Taxonomy" id="2527968"/>
    <lineage>
        <taxon>Bacteria</taxon>
        <taxon>Pseudomonadati</taxon>
        <taxon>Planctomycetota</taxon>
        <taxon>Planctomycetia</taxon>
        <taxon>Pirellulales</taxon>
        <taxon>Pirellulaceae</taxon>
        <taxon>Aureliella</taxon>
    </lineage>
</organism>
<sequence>MRLQRRNPRKSQRRGAAIVEMALILPVFVVLTFGSIEVCQRLYTKNSAVIAAYEACRVATRPNSDTEIVRQQCTTLLEQQSVAGASIQIRNITKGRDNLDEIETGDEIRVRLTIPWSDNTVSRYVVGDQGTFRVQAFMLRE</sequence>
<gene>
    <name evidence="3" type="ORF">Q31a_22540</name>
</gene>
<evidence type="ECO:0000256" key="1">
    <source>
        <dbReference type="SAM" id="Phobius"/>
    </source>
</evidence>
<dbReference type="KEGG" id="ahel:Q31a_22540"/>
<evidence type="ECO:0000313" key="4">
    <source>
        <dbReference type="Proteomes" id="UP000318017"/>
    </source>
</evidence>
<name>A0A518G5S6_9BACT</name>